<feature type="compositionally biased region" description="Acidic residues" evidence="1">
    <location>
        <begin position="1075"/>
        <end position="1088"/>
    </location>
</feature>
<feature type="domain" description="Reverse transcriptase zinc-binding" evidence="3">
    <location>
        <begin position="208"/>
        <end position="292"/>
    </location>
</feature>
<feature type="compositionally biased region" description="Low complexity" evidence="1">
    <location>
        <begin position="1233"/>
        <end position="1248"/>
    </location>
</feature>
<dbReference type="Pfam" id="PF13976">
    <property type="entry name" value="gag_pre-integrs"/>
    <property type="match status" value="1"/>
</dbReference>
<evidence type="ECO:0000256" key="1">
    <source>
        <dbReference type="SAM" id="MobiDB-lite"/>
    </source>
</evidence>
<dbReference type="InterPro" id="IPR013103">
    <property type="entry name" value="RVT_2"/>
</dbReference>
<dbReference type="SUPFAM" id="SSF56672">
    <property type="entry name" value="DNA/RNA polymerases"/>
    <property type="match status" value="1"/>
</dbReference>
<name>A0A438KKZ4_VITVI</name>
<dbReference type="InterPro" id="IPR043502">
    <property type="entry name" value="DNA/RNA_pol_sf"/>
</dbReference>
<evidence type="ECO:0000259" key="2">
    <source>
        <dbReference type="Pfam" id="PF07727"/>
    </source>
</evidence>
<dbReference type="PANTHER" id="PTHR36617">
    <property type="entry name" value="PROTEIN, PUTATIVE-RELATED"/>
    <property type="match status" value="1"/>
</dbReference>
<evidence type="ECO:0000259" key="3">
    <source>
        <dbReference type="Pfam" id="PF13966"/>
    </source>
</evidence>
<feature type="domain" description="Reverse transcriptase Ty1/copia-type" evidence="2">
    <location>
        <begin position="683"/>
        <end position="907"/>
    </location>
</feature>
<evidence type="ECO:0000259" key="4">
    <source>
        <dbReference type="Pfam" id="PF13976"/>
    </source>
</evidence>
<protein>
    <submittedName>
        <fullName evidence="5">Retrovirus-related Pol polyprotein from transposon RE2</fullName>
    </submittedName>
</protein>
<dbReference type="Pfam" id="PF07727">
    <property type="entry name" value="RVT_2"/>
    <property type="match status" value="1"/>
</dbReference>
<dbReference type="InterPro" id="IPR026960">
    <property type="entry name" value="RVT-Znf"/>
</dbReference>
<feature type="domain" description="GAG-pre-integrase" evidence="4">
    <location>
        <begin position="524"/>
        <end position="563"/>
    </location>
</feature>
<dbReference type="EMBL" id="QGNW01000004">
    <property type="protein sequence ID" value="RVX21879.1"/>
    <property type="molecule type" value="Genomic_DNA"/>
</dbReference>
<sequence>MCFHLQPRLMPFSHFPSVLVPSEPCKLWGIVCSHKKKGGLGIKDLTTLNRALLCKWSWRFAVEKDSYWKLIIGTKFGVVRGGWSFCGGREGFGVGLWKEISKEGLLLLNNVSFSVEDGKRVRFWKDTWCGNIPLCEAYPSLFDLAVSKDARVADCWDSMGEVGGWNPRFLRPFNDWEVERLLLIIQGKRLNADLEDRMVWNETKDGIFSIKSCFNSLDHSSAIPFPWRIIWSMFVPTKVGFFAWEASWGKVLTQDQLKRRGWNLANKCPLCCDEEETINHILIHCSKAKFLWDLLFSLFGVNWVLPFSVRDTLLGWHAPLKDKKHSKVWRAAPLCLFWMIDKFFMVLMLIGLRPDLETVRDQILGSSSVPSFDDVFARLLLVTEVEANVLIPPIAIRTALVIGVISYMGSLSALPTWPNHLILSRLSVRPPPHLRTGNASACLTHTSSLGPWILDSGASDHIFGIGLAHPLPFVLYTPECSFNLISISKITRTLNCSITFFDKFVTLQDRSTGKTIGIGRESQGLYHLTSPLTPAVCISTDAPLLIHSRLGHPSLSKFQKMPQNASSWDTSDFKRVIVVIPLRLITTFSPLMSPSLRTHHSSPPESLPFFEVLPLSIISPPNAVPSRPLQVYHHRHCVAVPPSLAKIPADSLPIPSASLARLCLLLLTYPLLFRKSTPEALSHPVGCRWVYTIKVDPDGQVDCLKARLVAKGYTQVYGSDYGDTFSPVAKIASVRLLLSLVAMRSWPLYQLDIKNAFLHGNLAEEVYMEQPPGFVAQGESGLVCRLRRSLYGLKQSPQAWFSRFSSVIQEFGMFRCTADHSVFYHHNSSRQCIYLVVYVDNIVIIGSDQNDIQKLKQHFFTHFQTEGLGKLKYFLGIKIAQSSFGVVLSQMKYALDILEETDMLNLYQDKETHQVKVCCTRTEVIPRLLVTQMQIELTHPQIDVLLPGIVFLFEVAKSCFVPVLLGHAIDDDFILPHHADRIFEAYVFQSAGVQHAVSQSEDEVGVTFFDTMHDYFGKGSWTTVPEVGHADHGSSITAPATSSTEDVIKQLRSKRPMSRMEVPSDIPCKDKQAEAEEEGSEKDDDDQYVEYPLDNLADFPSNVEEEERMFKEAVIESLKELEMRHPHAEDQPPNVGTALPESSKKDNQDASSTAEQNGPLRAAPVPDSGTNCHVDACSTTEQCGSSKSQPTSATTDHNLAVDQPSPDTSVSSVEPAFDTPKSFIGSESTRTTSAQSDGSMSIQSSSDADVAGNTKATVTVVKNPASHIMDGLMRRWDFNFFRNSR</sequence>
<proteinExistence type="predicted"/>
<reference evidence="5 6" key="1">
    <citation type="journal article" date="2018" name="PLoS Genet.">
        <title>Population sequencing reveals clonal diversity and ancestral inbreeding in the grapevine cultivar Chardonnay.</title>
        <authorList>
            <person name="Roach M.J."/>
            <person name="Johnson D.L."/>
            <person name="Bohlmann J."/>
            <person name="van Vuuren H.J."/>
            <person name="Jones S.J."/>
            <person name="Pretorius I.S."/>
            <person name="Schmidt S.A."/>
            <person name="Borneman A.R."/>
        </authorList>
    </citation>
    <scope>NUCLEOTIDE SEQUENCE [LARGE SCALE GENOMIC DNA]</scope>
    <source>
        <strain evidence="6">cv. Chardonnay</strain>
        <tissue evidence="5">Leaf</tissue>
    </source>
</reference>
<dbReference type="PANTHER" id="PTHR36617:SF15">
    <property type="entry name" value="REVERSE TRANSCRIPTASE ZINC-BINDING DOMAIN-CONTAINING PROTEIN"/>
    <property type="match status" value="1"/>
</dbReference>
<accession>A0A438KKZ4</accession>
<evidence type="ECO:0000313" key="5">
    <source>
        <dbReference type="EMBL" id="RVX21879.1"/>
    </source>
</evidence>
<feature type="compositionally biased region" description="Polar residues" evidence="1">
    <location>
        <begin position="1179"/>
        <end position="1197"/>
    </location>
</feature>
<feature type="region of interest" description="Disordered" evidence="1">
    <location>
        <begin position="1125"/>
        <end position="1167"/>
    </location>
</feature>
<evidence type="ECO:0000313" key="6">
    <source>
        <dbReference type="Proteomes" id="UP000288805"/>
    </source>
</evidence>
<comment type="caution">
    <text evidence="5">The sequence shown here is derived from an EMBL/GenBank/DDBJ whole genome shotgun (WGS) entry which is preliminary data.</text>
</comment>
<feature type="region of interest" description="Disordered" evidence="1">
    <location>
        <begin position="1052"/>
        <end position="1088"/>
    </location>
</feature>
<feature type="region of interest" description="Disordered" evidence="1">
    <location>
        <begin position="1179"/>
        <end position="1248"/>
    </location>
</feature>
<organism evidence="5 6">
    <name type="scientific">Vitis vinifera</name>
    <name type="common">Grape</name>
    <dbReference type="NCBI Taxonomy" id="29760"/>
    <lineage>
        <taxon>Eukaryota</taxon>
        <taxon>Viridiplantae</taxon>
        <taxon>Streptophyta</taxon>
        <taxon>Embryophyta</taxon>
        <taxon>Tracheophyta</taxon>
        <taxon>Spermatophyta</taxon>
        <taxon>Magnoliopsida</taxon>
        <taxon>eudicotyledons</taxon>
        <taxon>Gunneridae</taxon>
        <taxon>Pentapetalae</taxon>
        <taxon>rosids</taxon>
        <taxon>Vitales</taxon>
        <taxon>Vitaceae</taxon>
        <taxon>Viteae</taxon>
        <taxon>Vitis</taxon>
    </lineage>
</organism>
<gene>
    <name evidence="5" type="primary">RE2_1298</name>
    <name evidence="5" type="ORF">CK203_001387</name>
</gene>
<dbReference type="Pfam" id="PF13966">
    <property type="entry name" value="zf-RVT"/>
    <property type="match status" value="1"/>
</dbReference>
<dbReference type="InterPro" id="IPR025724">
    <property type="entry name" value="GAG-pre-integrase_dom"/>
</dbReference>
<dbReference type="Proteomes" id="UP000288805">
    <property type="component" value="Unassembled WGS sequence"/>
</dbReference>